<dbReference type="OrthoDB" id="233478at2157"/>
<name>A0A0W1R9S0_9EURY</name>
<evidence type="ECO:0008006" key="3">
    <source>
        <dbReference type="Google" id="ProtNLM"/>
    </source>
</evidence>
<gene>
    <name evidence="1" type="ORF">AUR64_10775</name>
</gene>
<dbReference type="Pfam" id="PF09844">
    <property type="entry name" value="DUF2071"/>
    <property type="match status" value="1"/>
</dbReference>
<keyword evidence="2" id="KW-1185">Reference proteome</keyword>
<protein>
    <recommendedName>
        <fullName evidence="3">DUF2071 domain-containing protein</fullName>
    </recommendedName>
</protein>
<dbReference type="AlphaFoldDB" id="A0A0W1R9S0"/>
<dbReference type="InterPro" id="IPR018644">
    <property type="entry name" value="DUF2071"/>
</dbReference>
<evidence type="ECO:0000313" key="1">
    <source>
        <dbReference type="EMBL" id="KTG10075.1"/>
    </source>
</evidence>
<evidence type="ECO:0000313" key="2">
    <source>
        <dbReference type="Proteomes" id="UP000054387"/>
    </source>
</evidence>
<dbReference type="InterPro" id="IPR023375">
    <property type="entry name" value="ADC_dom_sf"/>
</dbReference>
<dbReference type="PANTHER" id="PTHR39186:SF1">
    <property type="entry name" value="DUF2071 DOMAIN-CONTAINING PROTEIN"/>
    <property type="match status" value="1"/>
</dbReference>
<dbReference type="SUPFAM" id="SSF160104">
    <property type="entry name" value="Acetoacetate decarboxylase-like"/>
    <property type="match status" value="1"/>
</dbReference>
<dbReference type="Gene3D" id="2.40.400.10">
    <property type="entry name" value="Acetoacetate decarboxylase-like"/>
    <property type="match status" value="1"/>
</dbReference>
<dbReference type="EMBL" id="LOPU01000018">
    <property type="protein sequence ID" value="KTG10075.1"/>
    <property type="molecule type" value="Genomic_DNA"/>
</dbReference>
<dbReference type="Proteomes" id="UP000054387">
    <property type="component" value="Unassembled WGS sequence"/>
</dbReference>
<comment type="caution">
    <text evidence="1">The sequence shown here is derived from an EMBL/GenBank/DDBJ whole genome shotgun (WGS) entry which is preliminary data.</text>
</comment>
<dbReference type="RefSeq" id="WP_058581430.1">
    <property type="nucleotide sequence ID" value="NZ_LOPU01000018.1"/>
</dbReference>
<proteinExistence type="predicted"/>
<dbReference type="STRING" id="1514971.AUR64_10775"/>
<reference evidence="1 2" key="1">
    <citation type="submission" date="2015-12" db="EMBL/GenBank/DDBJ databases">
        <title>Haloprofundus marisrubri gen. nov., sp. nov., an extremely halophilic archaeon isolated from the Discovery deep brine-seawater interface in the Red Sea.</title>
        <authorList>
            <person name="Zhang G."/>
            <person name="Stingl U."/>
            <person name="Rashid M."/>
        </authorList>
    </citation>
    <scope>NUCLEOTIDE SEQUENCE [LARGE SCALE GENOMIC DNA]</scope>
    <source>
        <strain evidence="1 2">SB9</strain>
    </source>
</reference>
<accession>A0A0W1R9S0</accession>
<organism evidence="1 2">
    <name type="scientific">Haloprofundus marisrubri</name>
    <dbReference type="NCBI Taxonomy" id="1514971"/>
    <lineage>
        <taxon>Archaea</taxon>
        <taxon>Methanobacteriati</taxon>
        <taxon>Methanobacteriota</taxon>
        <taxon>Stenosarchaea group</taxon>
        <taxon>Halobacteria</taxon>
        <taxon>Halobacteriales</taxon>
        <taxon>Haloferacaceae</taxon>
        <taxon>Haloprofundus</taxon>
    </lineage>
</organism>
<dbReference type="PANTHER" id="PTHR39186">
    <property type="entry name" value="DUF2071 FAMILY PROTEIN"/>
    <property type="match status" value="1"/>
</dbReference>
<sequence length="235" mass="26857">MDGRELLTMRWQDGLFAHWPADPELVDARLPDGLHAATYDGDAWLSVVAFVMEDIKPRGSPVGFSFPELNLRTYVRPDDDIDAEGRGVYFFNLDADDTTSVAVARRLFALPYYRAEMRATREDDGSVRFVSRRRDPEDPPARFDATYRPSGEQFVAEPGSLDAFLVENYRFYTDGRELYRGDIDHDPWRLQSASVTIRDNGLFEANDFDQPPGDPVVHYADTLDVTAGRIRRVRR</sequence>